<dbReference type="PANTHER" id="PTHR47359:SF3">
    <property type="entry name" value="NLP_P60 DOMAIN-CONTAINING PROTEIN-RELATED"/>
    <property type="match status" value="1"/>
</dbReference>
<dbReference type="STRING" id="499555.BJL86_3262"/>
<dbReference type="InterPro" id="IPR038765">
    <property type="entry name" value="Papain-like_cys_pep_sf"/>
</dbReference>
<accession>A0A173LQU3</accession>
<dbReference type="GO" id="GO:0008234">
    <property type="term" value="F:cysteine-type peptidase activity"/>
    <property type="evidence" value="ECO:0007669"/>
    <property type="project" value="UniProtKB-KW"/>
</dbReference>
<dbReference type="PANTHER" id="PTHR47359">
    <property type="entry name" value="PEPTIDOGLYCAN DL-ENDOPEPTIDASE CWLO"/>
    <property type="match status" value="1"/>
</dbReference>
<sequence length="226" mass="22760">MGAHSAPTTSRFRHIAVSGLIVGGASIAGAGVASAQPAINSDSLDDLGDLGAQGIDTASLEGQDIDTGSLDAFTTPETGEGYSNVDGSEFGDIVGSIADQLSQSADAGANNDVGVAALEAAKTKIGAPYVWGGNGPDSFDCSGLTSWAYKQAGVSIPRTAAQQAAAGTPVDLDDLQLGDLVTFYEGATHVGIYAGDGQVLNAPTYGVPVSYAPIDSMPVYNAVRFR</sequence>
<comment type="similarity">
    <text evidence="1">Belongs to the peptidase C40 family.</text>
</comment>
<dbReference type="InterPro" id="IPR051794">
    <property type="entry name" value="PG_Endopeptidase_C40"/>
</dbReference>
<dbReference type="RefSeq" id="WP_067478190.1">
    <property type="nucleotide sequence ID" value="NZ_CP015961.1"/>
</dbReference>
<dbReference type="Pfam" id="PF00877">
    <property type="entry name" value="NLPC_P60"/>
    <property type="match status" value="1"/>
</dbReference>
<evidence type="ECO:0000256" key="1">
    <source>
        <dbReference type="ARBA" id="ARBA00007074"/>
    </source>
</evidence>
<organism evidence="6 7">
    <name type="scientific">Dietzia timorensis</name>
    <dbReference type="NCBI Taxonomy" id="499555"/>
    <lineage>
        <taxon>Bacteria</taxon>
        <taxon>Bacillati</taxon>
        <taxon>Actinomycetota</taxon>
        <taxon>Actinomycetes</taxon>
        <taxon>Mycobacteriales</taxon>
        <taxon>Dietziaceae</taxon>
        <taxon>Dietzia</taxon>
    </lineage>
</organism>
<dbReference type="PROSITE" id="PS51935">
    <property type="entry name" value="NLPC_P60"/>
    <property type="match status" value="1"/>
</dbReference>
<dbReference type="EMBL" id="CP015961">
    <property type="protein sequence ID" value="ANI94021.1"/>
    <property type="molecule type" value="Genomic_DNA"/>
</dbReference>
<dbReference type="GO" id="GO:0006508">
    <property type="term" value="P:proteolysis"/>
    <property type="evidence" value="ECO:0007669"/>
    <property type="project" value="UniProtKB-KW"/>
</dbReference>
<evidence type="ECO:0000313" key="7">
    <source>
        <dbReference type="Proteomes" id="UP000186104"/>
    </source>
</evidence>
<protein>
    <submittedName>
        <fullName evidence="6">Putative endopeptidase</fullName>
    </submittedName>
</protein>
<keyword evidence="7" id="KW-1185">Reference proteome</keyword>
<dbReference type="KEGG" id="dtm:BJL86_3262"/>
<dbReference type="Gene3D" id="3.90.1720.10">
    <property type="entry name" value="endopeptidase domain like (from Nostoc punctiforme)"/>
    <property type="match status" value="1"/>
</dbReference>
<evidence type="ECO:0000256" key="4">
    <source>
        <dbReference type="ARBA" id="ARBA00022807"/>
    </source>
</evidence>
<dbReference type="InterPro" id="IPR000064">
    <property type="entry name" value="NLP_P60_dom"/>
</dbReference>
<evidence type="ECO:0000256" key="2">
    <source>
        <dbReference type="ARBA" id="ARBA00022670"/>
    </source>
</evidence>
<dbReference type="AlphaFoldDB" id="A0A173LQU3"/>
<dbReference type="Proteomes" id="UP000186104">
    <property type="component" value="Chromosome"/>
</dbReference>
<feature type="domain" description="NlpC/P60" evidence="5">
    <location>
        <begin position="111"/>
        <end position="226"/>
    </location>
</feature>
<keyword evidence="4" id="KW-0788">Thiol protease</keyword>
<evidence type="ECO:0000256" key="3">
    <source>
        <dbReference type="ARBA" id="ARBA00022801"/>
    </source>
</evidence>
<dbReference type="OrthoDB" id="5177647at2"/>
<evidence type="ECO:0000259" key="5">
    <source>
        <dbReference type="PROSITE" id="PS51935"/>
    </source>
</evidence>
<evidence type="ECO:0000313" key="6">
    <source>
        <dbReference type="EMBL" id="ANI94021.1"/>
    </source>
</evidence>
<keyword evidence="3" id="KW-0378">Hydrolase</keyword>
<keyword evidence="2" id="KW-0645">Protease</keyword>
<name>A0A173LQU3_9ACTN</name>
<dbReference type="SUPFAM" id="SSF54001">
    <property type="entry name" value="Cysteine proteinases"/>
    <property type="match status" value="1"/>
</dbReference>
<proteinExistence type="inferred from homology"/>
<gene>
    <name evidence="6" type="ORF">BJL86_3262</name>
</gene>
<reference evidence="6 7" key="1">
    <citation type="submission" date="2016-06" db="EMBL/GenBank/DDBJ databases">
        <title>Complete genome sequence of a saline-alkali tolerant type strain Dietzia timorensis ID05-A0528T.</title>
        <authorList>
            <person name="Wu X."/>
        </authorList>
    </citation>
    <scope>NUCLEOTIDE SEQUENCE [LARGE SCALE GENOMIC DNA]</scope>
    <source>
        <strain evidence="6 7">ID05-A0528</strain>
    </source>
</reference>